<accession>A0A438KD97</accession>
<comment type="caution">
    <text evidence="1">The sequence shown here is derived from an EMBL/GenBank/DDBJ whole genome shotgun (WGS) entry which is preliminary data.</text>
</comment>
<sequence length="205" mass="22873">MAQLPSFLPALFDAFGNQSADVRKRKGGKLSCALDDAVLFWDVICFFEEMKIATCTRCCSPVLLGVVFLFTFKSLKLMLFKRVNSRVSRDLGNMLGMGSSSYGELPTSYEIVVHKESWLGSDILLSNLEIGGRKVHIDQEMQADLPFTVEYETVVFCLVDIYIMLGKAFLPYLEGLNSTQLRLVTIYANRISQARTGATIDANVD</sequence>
<dbReference type="AlphaFoldDB" id="A0A438KD97"/>
<evidence type="ECO:0000313" key="1">
    <source>
        <dbReference type="EMBL" id="RVX19149.1"/>
    </source>
</evidence>
<gene>
    <name evidence="1" type="primary">CLASP_5</name>
    <name evidence="1" type="ORF">CK203_008523</name>
</gene>
<dbReference type="Proteomes" id="UP000288805">
    <property type="component" value="Unassembled WGS sequence"/>
</dbReference>
<evidence type="ECO:0000313" key="2">
    <source>
        <dbReference type="Proteomes" id="UP000288805"/>
    </source>
</evidence>
<reference evidence="1 2" key="1">
    <citation type="journal article" date="2018" name="PLoS Genet.">
        <title>Population sequencing reveals clonal diversity and ancestral inbreeding in the grapevine cultivar Chardonnay.</title>
        <authorList>
            <person name="Roach M.J."/>
            <person name="Johnson D.L."/>
            <person name="Bohlmann J."/>
            <person name="van Vuuren H.J."/>
            <person name="Jones S.J."/>
            <person name="Pretorius I.S."/>
            <person name="Schmidt S.A."/>
            <person name="Borneman A.R."/>
        </authorList>
    </citation>
    <scope>NUCLEOTIDE SEQUENCE [LARGE SCALE GENOMIC DNA]</scope>
    <source>
        <strain evidence="2">cv. Chardonnay</strain>
        <tissue evidence="1">Leaf</tissue>
    </source>
</reference>
<organism evidence="1 2">
    <name type="scientific">Vitis vinifera</name>
    <name type="common">Grape</name>
    <dbReference type="NCBI Taxonomy" id="29760"/>
    <lineage>
        <taxon>Eukaryota</taxon>
        <taxon>Viridiplantae</taxon>
        <taxon>Streptophyta</taxon>
        <taxon>Embryophyta</taxon>
        <taxon>Tracheophyta</taxon>
        <taxon>Spermatophyta</taxon>
        <taxon>Magnoliopsida</taxon>
        <taxon>eudicotyledons</taxon>
        <taxon>Gunneridae</taxon>
        <taxon>Pentapetalae</taxon>
        <taxon>rosids</taxon>
        <taxon>Vitales</taxon>
        <taxon>Vitaceae</taxon>
        <taxon>Viteae</taxon>
        <taxon>Vitis</taxon>
    </lineage>
</organism>
<proteinExistence type="predicted"/>
<name>A0A438KD97_VITVI</name>
<protein>
    <submittedName>
        <fullName evidence="1">CLIP-associated protein</fullName>
    </submittedName>
</protein>
<dbReference type="EMBL" id="QGNW01000009">
    <property type="protein sequence ID" value="RVX19149.1"/>
    <property type="molecule type" value="Genomic_DNA"/>
</dbReference>